<feature type="domain" description="Galactosyltransferase C-terminal" evidence="4">
    <location>
        <begin position="821"/>
        <end position="887"/>
    </location>
</feature>
<dbReference type="Pfam" id="PF02709">
    <property type="entry name" value="Glyco_transf_7C"/>
    <property type="match status" value="1"/>
</dbReference>
<dbReference type="InterPro" id="IPR003859">
    <property type="entry name" value="Galactosyl_T"/>
</dbReference>
<organism evidence="5 6">
    <name type="scientific">Porphyridium purpureum</name>
    <name type="common">Red alga</name>
    <name type="synonym">Porphyridium cruentum</name>
    <dbReference type="NCBI Taxonomy" id="35688"/>
    <lineage>
        <taxon>Eukaryota</taxon>
        <taxon>Rhodophyta</taxon>
        <taxon>Bangiophyceae</taxon>
        <taxon>Porphyridiales</taxon>
        <taxon>Porphyridiaceae</taxon>
        <taxon>Porphyridium</taxon>
    </lineage>
</organism>
<keyword evidence="1 5" id="KW-0808">Transferase</keyword>
<keyword evidence="3" id="KW-0732">Signal</keyword>
<accession>A0A5J4Z4P2</accession>
<dbReference type="PROSITE" id="PS50231">
    <property type="entry name" value="RICIN_B_LECTIN"/>
    <property type="match status" value="1"/>
</dbReference>
<dbReference type="GO" id="GO:0005794">
    <property type="term" value="C:Golgi apparatus"/>
    <property type="evidence" value="ECO:0007669"/>
    <property type="project" value="TreeGrafter"/>
</dbReference>
<evidence type="ECO:0000256" key="3">
    <source>
        <dbReference type="SAM" id="SignalP"/>
    </source>
</evidence>
<sequence>MVTVLVFGVMLSLQRLFSAEAPAYELDLQPDQYRDEQVAGRTELSFTKDQQWDDLDPSLLMEKSDKQENSVAHGEAEQILRGILKSMRVDTSMHNERQQMMASTASTTRQIPRVAVVISTEIVRDERVQVISRYLASLMREASLPFSLFQSSAAESQTSPFELRVVAVSQSPTLARNFFKGFLYNLGFNAVRAWATHVLFLDPSVLPLSIEALDPHKYDRFSAKQRREQNANYLAVIRSASCVSGFNWTRIGGRESDTSFGAVFGSVHAFERTAPFPNCQAHRKLRPELSVLEREFMKRMNESKVHFVDLPCYAGGAFYSLLSRRAAKQAESVFLKPPLSCWLDYRSASVLAPTTTQAMASSAGGVRIAAVTDALSHLELVVEFETSSLDQGTGDDDAISFQEDAGFNEQAWSSKEEENIEAKTLERSLELDDIALQFFLAPHEQQDSMIEFLGAMVASGSERRCLMASPGSENPPAVRSPTSNRERKLHPRSKSRIGLKFNSEDMVVTLEPCAQVFQDSPSMRWRKRPVKVPSSLHSDLMFQLEWLDLATTRTDFSDQNPTSNYSNRKVEPKQSENLALCLSAGKDSSKHFMGLHLSPCHTVQSDIVGSENQLWRHSGLAQIRLLSTYRSQAWCLAVESTSIEPRDDDADVRAIVGVSPCLDHLDLSSFDPLRTRQDFTALDTLRNIKEKNGPASVGDTRELRVVAGLTNDMRIEAEVFARYMDSLLRQQCVPNFEILLVHQTDGQPLNRGALNNAAFREMCPGSAKGNCAPVWDDISFAFHDLRWLPMAGVSYLAESAQSDAEALPSTLVSNRGTRVADPRFTGLAMLFSSAHSYLKVNGYANDHWGTGFEDRDLLPRLMQAGLTKHGIPARRDPEAGIFYELYHPHVLSMPPELSAGDILALERTSRARLEIALRDKEAFKQNGLNSVSYRVLNLSKHTFCTKLQLQLSRKG</sequence>
<feature type="chain" id="PRO_5023875914" evidence="3">
    <location>
        <begin position="20"/>
        <end position="955"/>
    </location>
</feature>
<dbReference type="Proteomes" id="UP000324585">
    <property type="component" value="Unassembled WGS sequence"/>
</dbReference>
<dbReference type="AlphaFoldDB" id="A0A5J4Z4P2"/>
<evidence type="ECO:0000313" key="5">
    <source>
        <dbReference type="EMBL" id="KAA8497914.1"/>
    </source>
</evidence>
<feature type="signal peptide" evidence="3">
    <location>
        <begin position="1"/>
        <end position="19"/>
    </location>
</feature>
<dbReference type="InterPro" id="IPR027791">
    <property type="entry name" value="Galactosyl_T_C"/>
</dbReference>
<gene>
    <name evidence="5" type="ORF">FVE85_5499</name>
</gene>
<evidence type="ECO:0000313" key="6">
    <source>
        <dbReference type="Proteomes" id="UP000324585"/>
    </source>
</evidence>
<reference evidence="6" key="1">
    <citation type="journal article" date="2019" name="Nat. Commun.">
        <title>Expansion of phycobilisome linker gene families in mesophilic red algae.</title>
        <authorList>
            <person name="Lee J."/>
            <person name="Kim D."/>
            <person name="Bhattacharya D."/>
            <person name="Yoon H.S."/>
        </authorList>
    </citation>
    <scope>NUCLEOTIDE SEQUENCE [LARGE SCALE GENOMIC DNA]</scope>
    <source>
        <strain evidence="6">CCMP 1328</strain>
    </source>
</reference>
<dbReference type="Gene3D" id="3.90.550.10">
    <property type="entry name" value="Spore Coat Polysaccharide Biosynthesis Protein SpsA, Chain A"/>
    <property type="match status" value="1"/>
</dbReference>
<dbReference type="PANTHER" id="PTHR19300:SF57">
    <property type="entry name" value="BETA-1,4-N-ACETYLGALACTOSAMINYLTRANSFERASE"/>
    <property type="match status" value="1"/>
</dbReference>
<dbReference type="OrthoDB" id="10016069at2759"/>
<protein>
    <submittedName>
        <fullName evidence="5">Beta-1,4-galactosyltransferase 4</fullName>
    </submittedName>
</protein>
<comment type="caution">
    <text evidence="5">The sequence shown here is derived from an EMBL/GenBank/DDBJ whole genome shotgun (WGS) entry which is preliminary data.</text>
</comment>
<feature type="region of interest" description="Disordered" evidence="2">
    <location>
        <begin position="466"/>
        <end position="494"/>
    </location>
</feature>
<dbReference type="GO" id="GO:0005975">
    <property type="term" value="P:carbohydrate metabolic process"/>
    <property type="evidence" value="ECO:0007669"/>
    <property type="project" value="InterPro"/>
</dbReference>
<proteinExistence type="predicted"/>
<dbReference type="PANTHER" id="PTHR19300">
    <property type="entry name" value="BETA-1,4-GALACTOSYLTRANSFERASE"/>
    <property type="match status" value="1"/>
</dbReference>
<dbReference type="EMBL" id="VRMN01000001">
    <property type="protein sequence ID" value="KAA8497914.1"/>
    <property type="molecule type" value="Genomic_DNA"/>
</dbReference>
<evidence type="ECO:0000259" key="4">
    <source>
        <dbReference type="Pfam" id="PF02709"/>
    </source>
</evidence>
<dbReference type="InterPro" id="IPR029044">
    <property type="entry name" value="Nucleotide-diphossugar_trans"/>
</dbReference>
<dbReference type="SUPFAM" id="SSF53448">
    <property type="entry name" value="Nucleotide-diphospho-sugar transferases"/>
    <property type="match status" value="1"/>
</dbReference>
<name>A0A5J4Z4P2_PORPP</name>
<keyword evidence="6" id="KW-1185">Reference proteome</keyword>
<keyword evidence="5" id="KW-0328">Glycosyltransferase</keyword>
<evidence type="ECO:0000256" key="1">
    <source>
        <dbReference type="ARBA" id="ARBA00022679"/>
    </source>
</evidence>
<evidence type="ECO:0000256" key="2">
    <source>
        <dbReference type="SAM" id="MobiDB-lite"/>
    </source>
</evidence>
<dbReference type="GO" id="GO:0008378">
    <property type="term" value="F:galactosyltransferase activity"/>
    <property type="evidence" value="ECO:0007669"/>
    <property type="project" value="TreeGrafter"/>
</dbReference>